<dbReference type="SMART" id="SM00219">
    <property type="entry name" value="TyrKc"/>
    <property type="match status" value="1"/>
</dbReference>
<dbReference type="PANTHER" id="PTHR48006:SF22">
    <property type="entry name" value="PROTEIN KINASE DOMAIN-CONTAINING PROTEIN"/>
    <property type="match status" value="1"/>
</dbReference>
<dbReference type="OrthoDB" id="4062651at2759"/>
<dbReference type="AlphaFoldDB" id="A0A2Z6M3Q1"/>
<dbReference type="GO" id="GO:0016020">
    <property type="term" value="C:membrane"/>
    <property type="evidence" value="ECO:0007669"/>
    <property type="project" value="UniProtKB-SubCell"/>
</dbReference>
<proteinExistence type="predicted"/>
<dbReference type="SUPFAM" id="SSF56112">
    <property type="entry name" value="Protein kinase-like (PK-like)"/>
    <property type="match status" value="1"/>
</dbReference>
<keyword evidence="4" id="KW-1185">Reference proteome</keyword>
<dbReference type="InterPro" id="IPR011009">
    <property type="entry name" value="Kinase-like_dom_sf"/>
</dbReference>
<accession>A0A2Z6M3Q1</accession>
<sequence length="270" mass="30542">STDLSSGSTNKNSSNWKFSYSYASSSTTSEQLGEALQSHLYEFKNEIYTLSKIEHLNLVRLYGYLEHGDEKLIVVEYVANGNLREHLDGIRGNGLEIGERLDIAIDVAHAITYLHMYTGSNLVHSSSVIDCGPWWKARNPPFLSAIYCHGTSILDKLAMEAMKTLKKGEAVFAMDPRLRRSPASIKAMQKVFKLAFECLVPSIHLRPPMKKCAEVLWAIRKDFKDESTPLPTLPSHQSENFPQRERNKHMLGIEDEDSYKFTSAPNHIHS</sequence>
<gene>
    <name evidence="3" type="ORF">TSUD_216580</name>
</gene>
<dbReference type="Pfam" id="PF07714">
    <property type="entry name" value="PK_Tyr_Ser-Thr"/>
    <property type="match status" value="1"/>
</dbReference>
<dbReference type="InterPro" id="IPR020635">
    <property type="entry name" value="Tyr_kinase_cat_dom"/>
</dbReference>
<reference evidence="4" key="1">
    <citation type="journal article" date="2017" name="Front. Plant Sci.">
        <title>Climate Clever Clovers: New Paradigm to Reduce the Environmental Footprint of Ruminants by Breeding Low Methanogenic Forages Utilizing Haplotype Variation.</title>
        <authorList>
            <person name="Kaur P."/>
            <person name="Appels R."/>
            <person name="Bayer P.E."/>
            <person name="Keeble-Gagnere G."/>
            <person name="Wang J."/>
            <person name="Hirakawa H."/>
            <person name="Shirasawa K."/>
            <person name="Vercoe P."/>
            <person name="Stefanova K."/>
            <person name="Durmic Z."/>
            <person name="Nichols P."/>
            <person name="Revell C."/>
            <person name="Isobe S.N."/>
            <person name="Edwards D."/>
            <person name="Erskine W."/>
        </authorList>
    </citation>
    <scope>NUCLEOTIDE SEQUENCE [LARGE SCALE GENOMIC DNA]</scope>
    <source>
        <strain evidence="4">cv. Daliak</strain>
    </source>
</reference>
<dbReference type="EMBL" id="DF973318">
    <property type="protein sequence ID" value="GAU25728.1"/>
    <property type="molecule type" value="Genomic_DNA"/>
</dbReference>
<protein>
    <recommendedName>
        <fullName evidence="2">Tyrosine-protein kinase catalytic domain-containing protein</fullName>
    </recommendedName>
</protein>
<dbReference type="InterPro" id="IPR001245">
    <property type="entry name" value="Ser-Thr/Tyr_kinase_cat_dom"/>
</dbReference>
<name>A0A2Z6M3Q1_TRISU</name>
<comment type="subcellular location">
    <subcellularLocation>
        <location evidence="1">Membrane</location>
        <topology evidence="1">Single-pass type I membrane protein</topology>
    </subcellularLocation>
</comment>
<feature type="domain" description="Tyrosine-protein kinase catalytic" evidence="2">
    <location>
        <begin position="26"/>
        <end position="216"/>
    </location>
</feature>
<evidence type="ECO:0000313" key="3">
    <source>
        <dbReference type="EMBL" id="GAU25728.1"/>
    </source>
</evidence>
<organism evidence="3 4">
    <name type="scientific">Trifolium subterraneum</name>
    <name type="common">Subterranean clover</name>
    <dbReference type="NCBI Taxonomy" id="3900"/>
    <lineage>
        <taxon>Eukaryota</taxon>
        <taxon>Viridiplantae</taxon>
        <taxon>Streptophyta</taxon>
        <taxon>Embryophyta</taxon>
        <taxon>Tracheophyta</taxon>
        <taxon>Spermatophyta</taxon>
        <taxon>Magnoliopsida</taxon>
        <taxon>eudicotyledons</taxon>
        <taxon>Gunneridae</taxon>
        <taxon>Pentapetalae</taxon>
        <taxon>rosids</taxon>
        <taxon>fabids</taxon>
        <taxon>Fabales</taxon>
        <taxon>Fabaceae</taxon>
        <taxon>Papilionoideae</taxon>
        <taxon>50 kb inversion clade</taxon>
        <taxon>NPAAA clade</taxon>
        <taxon>Hologalegina</taxon>
        <taxon>IRL clade</taxon>
        <taxon>Trifolieae</taxon>
        <taxon>Trifolium</taxon>
    </lineage>
</organism>
<dbReference type="Gene3D" id="1.10.510.10">
    <property type="entry name" value="Transferase(Phosphotransferase) domain 1"/>
    <property type="match status" value="1"/>
</dbReference>
<evidence type="ECO:0000259" key="2">
    <source>
        <dbReference type="SMART" id="SM00219"/>
    </source>
</evidence>
<dbReference type="Proteomes" id="UP000242715">
    <property type="component" value="Unassembled WGS sequence"/>
</dbReference>
<dbReference type="GO" id="GO:0004713">
    <property type="term" value="F:protein tyrosine kinase activity"/>
    <property type="evidence" value="ECO:0007669"/>
    <property type="project" value="InterPro"/>
</dbReference>
<evidence type="ECO:0000313" key="4">
    <source>
        <dbReference type="Proteomes" id="UP000242715"/>
    </source>
</evidence>
<dbReference type="InterPro" id="IPR051824">
    <property type="entry name" value="LRR_Rcpt-Like_S/T_Kinase"/>
</dbReference>
<feature type="non-terminal residue" evidence="3">
    <location>
        <position position="1"/>
    </location>
</feature>
<dbReference type="PANTHER" id="PTHR48006">
    <property type="entry name" value="LEUCINE-RICH REPEAT-CONTAINING PROTEIN DDB_G0281931-RELATED"/>
    <property type="match status" value="1"/>
</dbReference>
<evidence type="ECO:0000256" key="1">
    <source>
        <dbReference type="ARBA" id="ARBA00004479"/>
    </source>
</evidence>